<dbReference type="GO" id="GO:0005737">
    <property type="term" value="C:cytoplasm"/>
    <property type="evidence" value="ECO:0007669"/>
    <property type="project" value="UniProtKB-SubCell"/>
</dbReference>
<dbReference type="Gene3D" id="3.20.20.70">
    <property type="entry name" value="Aldolase class I"/>
    <property type="match status" value="1"/>
</dbReference>
<proteinExistence type="inferred from homology"/>
<evidence type="ECO:0000256" key="8">
    <source>
        <dbReference type="SAM" id="Phobius"/>
    </source>
</evidence>
<dbReference type="InterPro" id="IPR002915">
    <property type="entry name" value="DeoC/FbaB/LacD_aldolase"/>
</dbReference>
<keyword evidence="2 7" id="KW-0963">Cytoplasm</keyword>
<comment type="pathway">
    <text evidence="7">Carbohydrate degradation; 2-deoxy-D-ribose 1-phosphate degradation; D-glyceraldehyde 3-phosphate and acetaldehyde from 2-deoxy-alpha-D-ribose 1-phosphate: step 2/2.</text>
</comment>
<organism evidence="9 10">
    <name type="scientific">Candidatus Desulfosporosinus infrequens</name>
    <dbReference type="NCBI Taxonomy" id="2043169"/>
    <lineage>
        <taxon>Bacteria</taxon>
        <taxon>Bacillati</taxon>
        <taxon>Bacillota</taxon>
        <taxon>Clostridia</taxon>
        <taxon>Eubacteriales</taxon>
        <taxon>Desulfitobacteriaceae</taxon>
        <taxon>Desulfosporosinus</taxon>
    </lineage>
</organism>
<dbReference type="GO" id="GO:0009264">
    <property type="term" value="P:deoxyribonucleotide catabolic process"/>
    <property type="evidence" value="ECO:0007669"/>
    <property type="project" value="UniProtKB-UniRule"/>
</dbReference>
<comment type="catalytic activity">
    <reaction evidence="5 7">
        <text>2-deoxy-D-ribose 5-phosphate = D-glyceraldehyde 3-phosphate + acetaldehyde</text>
        <dbReference type="Rhea" id="RHEA:12821"/>
        <dbReference type="ChEBI" id="CHEBI:15343"/>
        <dbReference type="ChEBI" id="CHEBI:59776"/>
        <dbReference type="ChEBI" id="CHEBI:62877"/>
        <dbReference type="EC" id="4.1.2.4"/>
    </reaction>
</comment>
<dbReference type="HAMAP" id="MF_00114">
    <property type="entry name" value="DeoC_type1"/>
    <property type="match status" value="1"/>
</dbReference>
<dbReference type="SUPFAM" id="SSF51569">
    <property type="entry name" value="Aldolase"/>
    <property type="match status" value="1"/>
</dbReference>
<evidence type="ECO:0000256" key="3">
    <source>
        <dbReference type="ARBA" id="ARBA00023239"/>
    </source>
</evidence>
<evidence type="ECO:0000256" key="7">
    <source>
        <dbReference type="HAMAP-Rule" id="MF_00114"/>
    </source>
</evidence>
<evidence type="ECO:0000256" key="6">
    <source>
        <dbReference type="ARBA" id="ARBA00056337"/>
    </source>
</evidence>
<evidence type="ECO:0000256" key="2">
    <source>
        <dbReference type="ARBA" id="ARBA00022490"/>
    </source>
</evidence>
<dbReference type="AlphaFoldDB" id="A0A2U3JZ70"/>
<keyword evidence="3 7" id="KW-0456">Lyase</keyword>
<dbReference type="SMART" id="SM01133">
    <property type="entry name" value="DeoC"/>
    <property type="match status" value="1"/>
</dbReference>
<feature type="transmembrane region" description="Helical" evidence="8">
    <location>
        <begin position="50"/>
        <end position="70"/>
    </location>
</feature>
<evidence type="ECO:0000313" key="10">
    <source>
        <dbReference type="Proteomes" id="UP000238916"/>
    </source>
</evidence>
<accession>A0A2U3JZ70</accession>
<dbReference type="InterPro" id="IPR013785">
    <property type="entry name" value="Aldolase_TIM"/>
</dbReference>
<keyword evidence="4 7" id="KW-0704">Schiff base</keyword>
<comment type="subcellular location">
    <subcellularLocation>
        <location evidence="7">Cytoplasm</location>
    </subcellularLocation>
</comment>
<dbReference type="CDD" id="cd00959">
    <property type="entry name" value="DeoC"/>
    <property type="match status" value="1"/>
</dbReference>
<comment type="similarity">
    <text evidence="1 7">Belongs to the DeoC/FbaB aldolase family. DeoC type 1 subfamily.</text>
</comment>
<dbReference type="EC" id="4.1.2.4" evidence="7"/>
<dbReference type="FunFam" id="3.20.20.70:FF:000044">
    <property type="entry name" value="Deoxyribose-phosphate aldolase"/>
    <property type="match status" value="1"/>
</dbReference>
<dbReference type="GO" id="GO:0016052">
    <property type="term" value="P:carbohydrate catabolic process"/>
    <property type="evidence" value="ECO:0007669"/>
    <property type="project" value="TreeGrafter"/>
</dbReference>
<dbReference type="GO" id="GO:0004139">
    <property type="term" value="F:deoxyribose-phosphate aldolase activity"/>
    <property type="evidence" value="ECO:0007669"/>
    <property type="project" value="UniProtKB-UniRule"/>
</dbReference>
<dbReference type="InterPro" id="IPR028581">
    <property type="entry name" value="DeoC_typeI"/>
</dbReference>
<evidence type="ECO:0000313" key="9">
    <source>
        <dbReference type="EMBL" id="SPF32617.1"/>
    </source>
</evidence>
<keyword evidence="8" id="KW-0472">Membrane</keyword>
<comment type="function">
    <text evidence="6 7">Catalyzes a reversible aldol reaction between acetaldehyde and D-glyceraldehyde 3-phosphate to generate 2-deoxy-D-ribose 5-phosphate.</text>
</comment>
<keyword evidence="8" id="KW-1133">Transmembrane helix</keyword>
<dbReference type="Pfam" id="PF01791">
    <property type="entry name" value="DeoC"/>
    <property type="match status" value="1"/>
</dbReference>
<name>A0A2U3JZ70_9FIRM</name>
<evidence type="ECO:0000256" key="1">
    <source>
        <dbReference type="ARBA" id="ARBA00010936"/>
    </source>
</evidence>
<dbReference type="EMBL" id="OMOF01000017">
    <property type="protein sequence ID" value="SPF32617.1"/>
    <property type="molecule type" value="Genomic_DNA"/>
</dbReference>
<evidence type="ECO:0000256" key="5">
    <source>
        <dbReference type="ARBA" id="ARBA00048791"/>
    </source>
</evidence>
<evidence type="ECO:0000256" key="4">
    <source>
        <dbReference type="ARBA" id="ARBA00023270"/>
    </source>
</evidence>
<sequence>MVNLAGMTDHTLLKPQATEKDIVALCHEAQQHKFATVCVNPMYVQTAAKLLYGTGIGVAAVIGFPLGATFTEIKVQEIFMVKAHGGKEVDMVINIGWVKSGHWEAVEQDIVQVVEAAHGCSLLIKVIIETSLLTEDEKKTVAEIVKRAGADYIKTSTGFAGGGATVLDVHNLKEWVGENVKVKASGGIRTREFALELVEAGAERLGTSSVLV</sequence>
<dbReference type="PIRSF" id="PIRSF001357">
    <property type="entry name" value="DeoC"/>
    <property type="match status" value="1"/>
</dbReference>
<protein>
    <recommendedName>
        <fullName evidence="7">Deoxyribose-phosphate aldolase</fullName>
        <shortName evidence="7">DERA</shortName>
        <ecNumber evidence="7">4.1.2.4</ecNumber>
    </recommendedName>
    <alternativeName>
        <fullName evidence="7">2-deoxy-D-ribose 5-phosphate aldolase</fullName>
    </alternativeName>
    <alternativeName>
        <fullName evidence="7">Phosphodeoxyriboaldolase</fullName>
        <shortName evidence="7">Deoxyriboaldolase</shortName>
    </alternativeName>
</protein>
<feature type="active site" description="Proton donor/acceptor" evidence="7">
    <location>
        <position position="90"/>
    </location>
</feature>
<feature type="active site" description="Proton donor/acceptor" evidence="7">
    <location>
        <position position="183"/>
    </location>
</feature>
<reference evidence="10" key="1">
    <citation type="submission" date="2018-02" db="EMBL/GenBank/DDBJ databases">
        <authorList>
            <person name="Hausmann B."/>
        </authorList>
    </citation>
    <scope>NUCLEOTIDE SEQUENCE [LARGE SCALE GENOMIC DNA]</scope>
    <source>
        <strain evidence="10">Peat soil MAG SbF1</strain>
    </source>
</reference>
<dbReference type="UniPathway" id="UPA00002">
    <property type="reaction ID" value="UER00468"/>
</dbReference>
<gene>
    <name evidence="7 9" type="primary">deoC</name>
    <name evidence="9" type="ORF">SBF1_1130007</name>
</gene>
<dbReference type="GO" id="GO:0006018">
    <property type="term" value="P:2-deoxyribose 1-phosphate catabolic process"/>
    <property type="evidence" value="ECO:0007669"/>
    <property type="project" value="UniProtKB-UniRule"/>
</dbReference>
<dbReference type="InterPro" id="IPR011343">
    <property type="entry name" value="DeoC"/>
</dbReference>
<dbReference type="PANTHER" id="PTHR10889:SF1">
    <property type="entry name" value="DEOXYRIBOSE-PHOSPHATE ALDOLASE"/>
    <property type="match status" value="1"/>
</dbReference>
<dbReference type="NCBIfam" id="TIGR00126">
    <property type="entry name" value="deoC"/>
    <property type="match status" value="1"/>
</dbReference>
<dbReference type="Proteomes" id="UP000238916">
    <property type="component" value="Unassembled WGS sequence"/>
</dbReference>
<feature type="active site" description="Schiff-base intermediate with acetaldehyde" evidence="7">
    <location>
        <position position="154"/>
    </location>
</feature>
<dbReference type="PANTHER" id="PTHR10889">
    <property type="entry name" value="DEOXYRIBOSE-PHOSPHATE ALDOLASE"/>
    <property type="match status" value="1"/>
</dbReference>
<keyword evidence="8" id="KW-0812">Transmembrane</keyword>